<dbReference type="EMBL" id="NAAC01000003">
    <property type="protein sequence ID" value="RDJ15845.1"/>
    <property type="molecule type" value="Genomic_DNA"/>
</dbReference>
<feature type="transmembrane region" description="Helical" evidence="5">
    <location>
        <begin position="131"/>
        <end position="150"/>
    </location>
</feature>
<feature type="transmembrane region" description="Helical" evidence="5">
    <location>
        <begin position="252"/>
        <end position="271"/>
    </location>
</feature>
<evidence type="ECO:0000256" key="3">
    <source>
        <dbReference type="ARBA" id="ARBA00022989"/>
    </source>
</evidence>
<proteinExistence type="predicted"/>
<sequence length="306" mass="32506">MMQQKQMGLAEWGMLLVLSLLWGGSFLFNGILVKTLPPFTIVTGRVLIAALALNMIVRATGHTMPRDGKSWAAFFGMGILNNMIPFCLIVWGQTHIASGLASILNATTPLFGVVVAHFLTADEKMTGNRLLGVLVGFAGVAYMIGFDVLRDLGSNVLAQLAVLAAALSYAFAGIFGRRFRQMGMAPLIPAAGQVTASTVLMLPIALIVDQPWTLAAPSVETWLALLGLALLSTAIAYVLFFRILATAGATNLMLVTFLIPVSAILLGAAILGEQLQAKHLIGMAMIAIGLAAIDGRLFSRWRGRVA</sequence>
<feature type="transmembrane region" description="Helical" evidence="5">
    <location>
        <begin position="277"/>
        <end position="298"/>
    </location>
</feature>
<protein>
    <submittedName>
        <fullName evidence="7">EamA family transporter</fullName>
    </submittedName>
</protein>
<keyword evidence="4 5" id="KW-0472">Membrane</keyword>
<gene>
    <name evidence="7" type="ORF">B5K06_02080</name>
</gene>
<dbReference type="Pfam" id="PF00892">
    <property type="entry name" value="EamA"/>
    <property type="match status" value="2"/>
</dbReference>
<name>A0A370KVV5_9HYPH</name>
<evidence type="ECO:0000256" key="4">
    <source>
        <dbReference type="ARBA" id="ARBA00023136"/>
    </source>
</evidence>
<accession>A0A370KVV5</accession>
<feature type="transmembrane region" description="Helical" evidence="5">
    <location>
        <begin position="12"/>
        <end position="33"/>
    </location>
</feature>
<feature type="transmembrane region" description="Helical" evidence="5">
    <location>
        <begin position="156"/>
        <end position="175"/>
    </location>
</feature>
<dbReference type="PANTHER" id="PTHR32322">
    <property type="entry name" value="INNER MEMBRANE TRANSPORTER"/>
    <property type="match status" value="1"/>
</dbReference>
<feature type="domain" description="EamA" evidence="6">
    <location>
        <begin position="14"/>
        <end position="143"/>
    </location>
</feature>
<dbReference type="InterPro" id="IPR000620">
    <property type="entry name" value="EamA_dom"/>
</dbReference>
<feature type="transmembrane region" description="Helical" evidence="5">
    <location>
        <begin position="97"/>
        <end position="119"/>
    </location>
</feature>
<evidence type="ECO:0000313" key="7">
    <source>
        <dbReference type="EMBL" id="RDJ15845.1"/>
    </source>
</evidence>
<feature type="transmembrane region" description="Helical" evidence="5">
    <location>
        <begin position="187"/>
        <end position="208"/>
    </location>
</feature>
<evidence type="ECO:0000256" key="2">
    <source>
        <dbReference type="ARBA" id="ARBA00022692"/>
    </source>
</evidence>
<dbReference type="OrthoDB" id="9810556at2"/>
<keyword evidence="2 5" id="KW-0812">Transmembrane</keyword>
<evidence type="ECO:0000256" key="1">
    <source>
        <dbReference type="ARBA" id="ARBA00004141"/>
    </source>
</evidence>
<reference evidence="7 8" key="1">
    <citation type="submission" date="2017-03" db="EMBL/GenBank/DDBJ databases">
        <title>Genome analysis of Rhizobial strains effectives or ineffectives for nitrogen fixation isolated from bean seeds.</title>
        <authorList>
            <person name="Peralta H."/>
            <person name="Aguilar-Vera A."/>
            <person name="Mora Y."/>
            <person name="Vargas-Lagunas C."/>
            <person name="Girard L."/>
            <person name="Mora J."/>
        </authorList>
    </citation>
    <scope>NUCLEOTIDE SEQUENCE [LARGE SCALE GENOMIC DNA]</scope>
    <source>
        <strain evidence="7 8">CCGM3</strain>
    </source>
</reference>
<comment type="subcellular location">
    <subcellularLocation>
        <location evidence="1">Membrane</location>
        <topology evidence="1">Multi-pass membrane protein</topology>
    </subcellularLocation>
</comment>
<organism evidence="7 8">
    <name type="scientific">Rhizobium grahamii</name>
    <dbReference type="NCBI Taxonomy" id="1120045"/>
    <lineage>
        <taxon>Bacteria</taxon>
        <taxon>Pseudomonadati</taxon>
        <taxon>Pseudomonadota</taxon>
        <taxon>Alphaproteobacteria</taxon>
        <taxon>Hyphomicrobiales</taxon>
        <taxon>Rhizobiaceae</taxon>
        <taxon>Rhizobium/Agrobacterium group</taxon>
        <taxon>Rhizobium</taxon>
    </lineage>
</organism>
<evidence type="ECO:0000256" key="5">
    <source>
        <dbReference type="SAM" id="Phobius"/>
    </source>
</evidence>
<dbReference type="Proteomes" id="UP000254939">
    <property type="component" value="Unassembled WGS sequence"/>
</dbReference>
<dbReference type="InterPro" id="IPR037185">
    <property type="entry name" value="EmrE-like"/>
</dbReference>
<feature type="transmembrane region" description="Helical" evidence="5">
    <location>
        <begin position="220"/>
        <end position="240"/>
    </location>
</feature>
<comment type="caution">
    <text evidence="7">The sequence shown here is derived from an EMBL/GenBank/DDBJ whole genome shotgun (WGS) entry which is preliminary data.</text>
</comment>
<feature type="transmembrane region" description="Helical" evidence="5">
    <location>
        <begin position="71"/>
        <end position="91"/>
    </location>
</feature>
<evidence type="ECO:0000313" key="8">
    <source>
        <dbReference type="Proteomes" id="UP000254939"/>
    </source>
</evidence>
<dbReference type="SUPFAM" id="SSF103481">
    <property type="entry name" value="Multidrug resistance efflux transporter EmrE"/>
    <property type="match status" value="2"/>
</dbReference>
<dbReference type="InterPro" id="IPR050638">
    <property type="entry name" value="AA-Vitamin_Transporters"/>
</dbReference>
<dbReference type="GO" id="GO:0016020">
    <property type="term" value="C:membrane"/>
    <property type="evidence" value="ECO:0007669"/>
    <property type="project" value="UniProtKB-SubCell"/>
</dbReference>
<keyword evidence="3 5" id="KW-1133">Transmembrane helix</keyword>
<dbReference type="AlphaFoldDB" id="A0A370KVV5"/>
<feature type="transmembrane region" description="Helical" evidence="5">
    <location>
        <begin position="39"/>
        <end position="59"/>
    </location>
</feature>
<dbReference type="PANTHER" id="PTHR32322:SF9">
    <property type="entry name" value="AMINO-ACID METABOLITE EFFLUX PUMP-RELATED"/>
    <property type="match status" value="1"/>
</dbReference>
<feature type="domain" description="EamA" evidence="6">
    <location>
        <begin position="159"/>
        <end position="292"/>
    </location>
</feature>
<evidence type="ECO:0000259" key="6">
    <source>
        <dbReference type="Pfam" id="PF00892"/>
    </source>
</evidence>